<keyword evidence="1" id="KW-0812">Transmembrane</keyword>
<comment type="caution">
    <text evidence="2">The sequence shown here is derived from an EMBL/GenBank/DDBJ whole genome shotgun (WGS) entry which is preliminary data.</text>
</comment>
<protein>
    <submittedName>
        <fullName evidence="2">Uncharacterized protein</fullName>
    </submittedName>
</protein>
<reference evidence="2 3" key="1">
    <citation type="submission" date="2023-08" db="EMBL/GenBank/DDBJ databases">
        <title>Bioegradation of LLDPE and BLDPE plastic by marine bacteria from coast plastic debris.</title>
        <authorList>
            <person name="Rong Z."/>
        </authorList>
    </citation>
    <scope>NUCLEOTIDE SEQUENCE [LARGE SCALE GENOMIC DNA]</scope>
    <source>
        <strain evidence="2 3">Z-2</strain>
    </source>
</reference>
<evidence type="ECO:0000256" key="1">
    <source>
        <dbReference type="SAM" id="Phobius"/>
    </source>
</evidence>
<sequence length="59" mass="6383">MTFLMSVIVVAISGAIAWVSWCANDIQVKMATLVLASAGFLVAFWPMLDTAAGWWSGLY</sequence>
<feature type="transmembrane region" description="Helical" evidence="1">
    <location>
        <begin position="30"/>
        <end position="48"/>
    </location>
</feature>
<evidence type="ECO:0000313" key="3">
    <source>
        <dbReference type="Proteomes" id="UP001265083"/>
    </source>
</evidence>
<proteinExistence type="predicted"/>
<keyword evidence="1" id="KW-0472">Membrane</keyword>
<accession>A0ABU2GY17</accession>
<name>A0ABU2GY17_9ACTN</name>
<evidence type="ECO:0000313" key="2">
    <source>
        <dbReference type="EMBL" id="MDS1116362.1"/>
    </source>
</evidence>
<organism evidence="2 3">
    <name type="scientific">Gordonia westfalica</name>
    <dbReference type="NCBI Taxonomy" id="158898"/>
    <lineage>
        <taxon>Bacteria</taxon>
        <taxon>Bacillati</taxon>
        <taxon>Actinomycetota</taxon>
        <taxon>Actinomycetes</taxon>
        <taxon>Mycobacteriales</taxon>
        <taxon>Gordoniaceae</taxon>
        <taxon>Gordonia</taxon>
    </lineage>
</organism>
<dbReference type="Proteomes" id="UP001265083">
    <property type="component" value="Unassembled WGS sequence"/>
</dbReference>
<keyword evidence="1" id="KW-1133">Transmembrane helix</keyword>
<feature type="transmembrane region" description="Helical" evidence="1">
    <location>
        <begin position="6"/>
        <end position="23"/>
    </location>
</feature>
<keyword evidence="3" id="KW-1185">Reference proteome</keyword>
<dbReference type="RefSeq" id="WP_310952160.1">
    <property type="nucleotide sequence ID" value="NZ_JAVLUS010000024.1"/>
</dbReference>
<dbReference type="EMBL" id="JAVLUS010000024">
    <property type="protein sequence ID" value="MDS1116362.1"/>
    <property type="molecule type" value="Genomic_DNA"/>
</dbReference>
<gene>
    <name evidence="2" type="ORF">RD149_21700</name>
</gene>